<organism evidence="11 12">
    <name type="scientific">Saprolegnia parasitica (strain CBS 223.65)</name>
    <dbReference type="NCBI Taxonomy" id="695850"/>
    <lineage>
        <taxon>Eukaryota</taxon>
        <taxon>Sar</taxon>
        <taxon>Stramenopiles</taxon>
        <taxon>Oomycota</taxon>
        <taxon>Saprolegniomycetes</taxon>
        <taxon>Saprolegniales</taxon>
        <taxon>Saprolegniaceae</taxon>
        <taxon>Saprolegnia</taxon>
    </lineage>
</organism>
<evidence type="ECO:0000313" key="11">
    <source>
        <dbReference type="EMBL" id="KDO28602.1"/>
    </source>
</evidence>
<evidence type="ECO:0000259" key="10">
    <source>
        <dbReference type="Pfam" id="PF00892"/>
    </source>
</evidence>
<proteinExistence type="inferred from homology"/>
<feature type="transmembrane region" description="Helical" evidence="9">
    <location>
        <begin position="263"/>
        <end position="284"/>
    </location>
</feature>
<feature type="transmembrane region" description="Helical" evidence="9">
    <location>
        <begin position="128"/>
        <end position="159"/>
    </location>
</feature>
<evidence type="ECO:0000256" key="8">
    <source>
        <dbReference type="SAM" id="MobiDB-lite"/>
    </source>
</evidence>
<dbReference type="SUPFAM" id="SSF103481">
    <property type="entry name" value="Multidrug resistance efflux transporter EmrE"/>
    <property type="match status" value="2"/>
</dbReference>
<dbReference type="VEuPathDB" id="FungiDB:SPRG_06458"/>
<dbReference type="Proteomes" id="UP000030745">
    <property type="component" value="Unassembled WGS sequence"/>
</dbReference>
<feature type="transmembrane region" description="Helical" evidence="9">
    <location>
        <begin position="93"/>
        <end position="116"/>
    </location>
</feature>
<evidence type="ECO:0000256" key="7">
    <source>
        <dbReference type="ARBA" id="ARBA00023136"/>
    </source>
</evidence>
<dbReference type="PANTHER" id="PTHR22911:SF137">
    <property type="entry name" value="SOLUTE CARRIER FAMILY 35 MEMBER G2-RELATED"/>
    <property type="match status" value="1"/>
</dbReference>
<evidence type="ECO:0000256" key="4">
    <source>
        <dbReference type="ARBA" id="ARBA00022475"/>
    </source>
</evidence>
<evidence type="ECO:0000256" key="3">
    <source>
        <dbReference type="ARBA" id="ARBA00022448"/>
    </source>
</evidence>
<comment type="similarity">
    <text evidence="2">Belongs to the EamA transporter family.</text>
</comment>
<protein>
    <submittedName>
        <fullName evidence="11">RarD protein</fullName>
    </submittedName>
</protein>
<keyword evidence="12" id="KW-1185">Reference proteome</keyword>
<keyword evidence="7 9" id="KW-0472">Membrane</keyword>
<evidence type="ECO:0000256" key="5">
    <source>
        <dbReference type="ARBA" id="ARBA00022692"/>
    </source>
</evidence>
<name>A0A067CP69_SAPPC</name>
<gene>
    <name evidence="11" type="ORF">SPRG_06458</name>
</gene>
<dbReference type="KEGG" id="spar:SPRG_06458"/>
<feature type="region of interest" description="Disordered" evidence="8">
    <location>
        <begin position="295"/>
        <end position="315"/>
    </location>
</feature>
<dbReference type="InterPro" id="IPR004626">
    <property type="entry name" value="RarD"/>
</dbReference>
<reference evidence="11 12" key="1">
    <citation type="journal article" date="2013" name="PLoS Genet.">
        <title>Distinctive expansion of potential virulence genes in the genome of the oomycete fish pathogen Saprolegnia parasitica.</title>
        <authorList>
            <person name="Jiang R.H."/>
            <person name="de Bruijn I."/>
            <person name="Haas B.J."/>
            <person name="Belmonte R."/>
            <person name="Lobach L."/>
            <person name="Christie J."/>
            <person name="van den Ackerveken G."/>
            <person name="Bottin A."/>
            <person name="Bulone V."/>
            <person name="Diaz-Moreno S.M."/>
            <person name="Dumas B."/>
            <person name="Fan L."/>
            <person name="Gaulin E."/>
            <person name="Govers F."/>
            <person name="Grenville-Briggs L.J."/>
            <person name="Horner N.R."/>
            <person name="Levin J.Z."/>
            <person name="Mammella M."/>
            <person name="Meijer H.J."/>
            <person name="Morris P."/>
            <person name="Nusbaum C."/>
            <person name="Oome S."/>
            <person name="Phillips A.J."/>
            <person name="van Rooyen D."/>
            <person name="Rzeszutek E."/>
            <person name="Saraiva M."/>
            <person name="Secombes C.J."/>
            <person name="Seidl M.F."/>
            <person name="Snel B."/>
            <person name="Stassen J.H."/>
            <person name="Sykes S."/>
            <person name="Tripathy S."/>
            <person name="van den Berg H."/>
            <person name="Vega-Arreguin J.C."/>
            <person name="Wawra S."/>
            <person name="Young S.K."/>
            <person name="Zeng Q."/>
            <person name="Dieguez-Uribeondo J."/>
            <person name="Russ C."/>
            <person name="Tyler B.M."/>
            <person name="van West P."/>
        </authorList>
    </citation>
    <scope>NUCLEOTIDE SEQUENCE [LARGE SCALE GENOMIC DNA]</scope>
    <source>
        <strain evidence="11 12">CBS 223.65</strain>
    </source>
</reference>
<dbReference type="AlphaFoldDB" id="A0A067CP69"/>
<feature type="transmembrane region" description="Helical" evidence="9">
    <location>
        <begin position="5"/>
        <end position="22"/>
    </location>
</feature>
<dbReference type="RefSeq" id="XP_012200665.1">
    <property type="nucleotide sequence ID" value="XM_012345275.1"/>
</dbReference>
<feature type="transmembrane region" description="Helical" evidence="9">
    <location>
        <begin position="67"/>
        <end position="87"/>
    </location>
</feature>
<accession>A0A067CP69</accession>
<dbReference type="Pfam" id="PF00892">
    <property type="entry name" value="EamA"/>
    <property type="match status" value="1"/>
</dbReference>
<keyword evidence="3" id="KW-0813">Transport</keyword>
<feature type="transmembrane region" description="Helical" evidence="9">
    <location>
        <begin position="171"/>
        <end position="191"/>
    </location>
</feature>
<sequence length="315" mass="34871">MEPGIVYAFAATIVWGLYPLYWKQLSDVPNMQLAMHRIVWSFVIIAAIVSCKCEWRAFKASIASWQILGIYATSSVLIFCTWYLLVWAINEGYIVQSSLGMFITPLLNVLFGVVIFKETLNKWQWTSVGLAVSGVVVCAIAYGKFPWVAFVMALVFALYSLVKKKAPLNALYGMMLETSILFPIALVYLVVIECDGSGAFGHMGTSKDLLMVGGGFVTMLPLLLFSAAAQLLPMSLLGIIQYIQPTLQFLLGVLVYDESLSTLKLIGFILVWIALAVYTFDAMVRTRQASSKLDDNDVLEPSEESSSRASFKQTV</sequence>
<evidence type="ECO:0000256" key="2">
    <source>
        <dbReference type="ARBA" id="ARBA00007362"/>
    </source>
</evidence>
<dbReference type="GeneID" id="24128806"/>
<keyword evidence="5 9" id="KW-0812">Transmembrane</keyword>
<feature type="transmembrane region" description="Helical" evidence="9">
    <location>
        <begin position="212"/>
        <end position="243"/>
    </location>
</feature>
<evidence type="ECO:0000256" key="9">
    <source>
        <dbReference type="SAM" id="Phobius"/>
    </source>
</evidence>
<keyword evidence="4" id="KW-1003">Cell membrane</keyword>
<dbReference type="EMBL" id="KK583210">
    <property type="protein sequence ID" value="KDO28602.1"/>
    <property type="molecule type" value="Genomic_DNA"/>
</dbReference>
<comment type="subcellular location">
    <subcellularLocation>
        <location evidence="1">Cell membrane</location>
        <topology evidence="1">Multi-pass membrane protein</topology>
    </subcellularLocation>
</comment>
<evidence type="ECO:0000256" key="6">
    <source>
        <dbReference type="ARBA" id="ARBA00022989"/>
    </source>
</evidence>
<dbReference type="OrthoDB" id="64403at2759"/>
<dbReference type="InterPro" id="IPR037185">
    <property type="entry name" value="EmrE-like"/>
</dbReference>
<dbReference type="NCBIfam" id="TIGR00688">
    <property type="entry name" value="rarD"/>
    <property type="match status" value="1"/>
</dbReference>
<feature type="domain" description="EamA" evidence="10">
    <location>
        <begin position="3"/>
        <end position="137"/>
    </location>
</feature>
<dbReference type="InterPro" id="IPR000620">
    <property type="entry name" value="EamA_dom"/>
</dbReference>
<dbReference type="GO" id="GO:0005886">
    <property type="term" value="C:plasma membrane"/>
    <property type="evidence" value="ECO:0007669"/>
    <property type="project" value="UniProtKB-SubCell"/>
</dbReference>
<dbReference type="PANTHER" id="PTHR22911">
    <property type="entry name" value="ACYL-MALONYL CONDENSING ENZYME-RELATED"/>
    <property type="match status" value="1"/>
</dbReference>
<evidence type="ECO:0000313" key="12">
    <source>
        <dbReference type="Proteomes" id="UP000030745"/>
    </source>
</evidence>
<keyword evidence="6 9" id="KW-1133">Transmembrane helix</keyword>
<evidence type="ECO:0000256" key="1">
    <source>
        <dbReference type="ARBA" id="ARBA00004651"/>
    </source>
</evidence>
<feature type="transmembrane region" description="Helical" evidence="9">
    <location>
        <begin position="34"/>
        <end position="55"/>
    </location>
</feature>